<organism evidence="3 4">
    <name type="scientific">Acanthosepion pharaonis</name>
    <name type="common">Pharaoh cuttlefish</name>
    <name type="synonym">Sepia pharaonis</name>
    <dbReference type="NCBI Taxonomy" id="158019"/>
    <lineage>
        <taxon>Eukaryota</taxon>
        <taxon>Metazoa</taxon>
        <taxon>Spiralia</taxon>
        <taxon>Lophotrochozoa</taxon>
        <taxon>Mollusca</taxon>
        <taxon>Cephalopoda</taxon>
        <taxon>Coleoidea</taxon>
        <taxon>Decapodiformes</taxon>
        <taxon>Sepiida</taxon>
        <taxon>Sepiina</taxon>
        <taxon>Sepiidae</taxon>
        <taxon>Acanthosepion</taxon>
    </lineage>
</organism>
<name>A0A812BZF6_ACAPH</name>
<feature type="domain" description="Helitron helicase-like" evidence="2">
    <location>
        <begin position="281"/>
        <end position="395"/>
    </location>
</feature>
<evidence type="ECO:0000256" key="1">
    <source>
        <dbReference type="SAM" id="MobiDB-lite"/>
    </source>
</evidence>
<evidence type="ECO:0000313" key="3">
    <source>
        <dbReference type="EMBL" id="CAE1253268.1"/>
    </source>
</evidence>
<comment type="caution">
    <text evidence="3">The sequence shown here is derived from an EMBL/GenBank/DDBJ whole genome shotgun (WGS) entry which is preliminary data.</text>
</comment>
<sequence length="711" mass="80635">MTDPAALLSVPKYHGEATLAGVLKEHLRQRESGRRKPRARIEKLLAMQPRPLQLPFTGPRQPQLRKPHVTQRNLRQRTFVGPRNPYLRKADTKAVEGPTVRLERLQTVNQRRSFEAFRSQRPRNRIHVCLYCNAKKWPGESAGLCCSDGKVQLPPFQELPASLKALLEGSSPDSKHFLAKIRQYNSAFQMTSFGGNAFREVGWNPTFKVQGQVYYRIGPLLPETATDSAFLQIYFIADYNQQADARMCIIPENDTGQDNHPRRDIIMSLQQMLHETNSYVCSLIDMAAMMESEKLCYIKVNQTKLRCYSYIHLRDALRNDADPRNMGKMCILPATFTGSPRYMHARTQDAMTYVRKYGRPDLFITFTCNPKWYAIAKELMPGQSDYDRPDLIARWQKGGLPHAHILICLCDKIEATETDHLISAVIPDPLADPELYEIVTTNMIHGPCGSHCNYTSFHNSDGKCTRQYPQDFLGETITGSDGYPLYRRRSPAEGGFTGVFAPSSMYASTSNKGTDAAMFGIRQEGSVDEIQDFLAGRVISRTEGPWHIFSFPIHERFPAIVQLAVHLENDELRYLSADTAMDVAARTKDTAVTAFFKLCRQDEFARTLLYPDVPSYYVWTAGLGGSARPTSRSIQASKKTPHSEGYSQFPHRDRNVFACDSFCTKLVVQPATITYGRLMEFYGTLFVRPASISAFWKTTASGMPQWLRELF</sequence>
<keyword evidence="4" id="KW-1185">Reference proteome</keyword>
<proteinExistence type="predicted"/>
<dbReference type="PANTHER" id="PTHR45786:SF74">
    <property type="entry name" value="ATP-DEPENDENT DNA HELICASE"/>
    <property type="match status" value="1"/>
</dbReference>
<dbReference type="Proteomes" id="UP000597762">
    <property type="component" value="Unassembled WGS sequence"/>
</dbReference>
<feature type="region of interest" description="Disordered" evidence="1">
    <location>
        <begin position="626"/>
        <end position="647"/>
    </location>
</feature>
<accession>A0A812BZF6</accession>
<dbReference type="Pfam" id="PF14214">
    <property type="entry name" value="Helitron_like_N"/>
    <property type="match status" value="1"/>
</dbReference>
<evidence type="ECO:0000313" key="4">
    <source>
        <dbReference type="Proteomes" id="UP000597762"/>
    </source>
</evidence>
<evidence type="ECO:0000259" key="2">
    <source>
        <dbReference type="Pfam" id="PF14214"/>
    </source>
</evidence>
<gene>
    <name evidence="3" type="ORF">SPHA_28262</name>
</gene>
<feature type="compositionally biased region" description="Polar residues" evidence="1">
    <location>
        <begin position="628"/>
        <end position="638"/>
    </location>
</feature>
<dbReference type="PANTHER" id="PTHR45786">
    <property type="entry name" value="DNA BINDING PROTEIN-LIKE"/>
    <property type="match status" value="1"/>
</dbReference>
<protein>
    <recommendedName>
        <fullName evidence="2">Helitron helicase-like domain-containing protein</fullName>
    </recommendedName>
</protein>
<dbReference type="OrthoDB" id="6375453at2759"/>
<reference evidence="3" key="1">
    <citation type="submission" date="2021-01" db="EMBL/GenBank/DDBJ databases">
        <authorList>
            <person name="Li R."/>
            <person name="Bekaert M."/>
        </authorList>
    </citation>
    <scope>NUCLEOTIDE SEQUENCE</scope>
    <source>
        <strain evidence="3">Farmed</strain>
    </source>
</reference>
<dbReference type="InterPro" id="IPR025476">
    <property type="entry name" value="Helitron_helicase-like"/>
</dbReference>
<dbReference type="EMBL" id="CAHIKZ030001112">
    <property type="protein sequence ID" value="CAE1253268.1"/>
    <property type="molecule type" value="Genomic_DNA"/>
</dbReference>
<dbReference type="AlphaFoldDB" id="A0A812BZF6"/>